<dbReference type="Pfam" id="PF03069">
    <property type="entry name" value="FmdA_AmdA"/>
    <property type="match status" value="1"/>
</dbReference>
<dbReference type="PANTHER" id="PTHR31891">
    <property type="entry name" value="FORMAMIDASE C869.04-RELATED"/>
    <property type="match status" value="1"/>
</dbReference>
<dbReference type="EMBL" id="JAFELM010000016">
    <property type="protein sequence ID" value="MBM6616866.1"/>
    <property type="molecule type" value="Genomic_DNA"/>
</dbReference>
<dbReference type="SUPFAM" id="SSF141130">
    <property type="entry name" value="Acetamidase/Formamidase-like"/>
    <property type="match status" value="1"/>
</dbReference>
<sequence length="313" mass="34168">MSHLHTLKLENQNLHASFSSSYDPILTVQSGDTIVVTTPDIAFGFAEEKGMERVQFHSREKETAWGHPMIGPIKVEEARQGMTLEITLHDIETGWYGWNCAGGKTNWQNEVLGISKMDEVRLDWHLDAERMIGTTNVGEQPISVVLKPFMGLLGVAPSEPGIHSTIPPRRVGGNIDCKELVSGSTLYLPIEVDGALFSIGDGHAIQGDGEVSGQAIECPMNAVTFTLKVREDVLIKSPRANTPSGWLTFGFHEDLNEATALALQGMIELIQEQYKVSKTEATALASVVVDLRITQVVNQVKGVHALLPHGAIR</sequence>
<gene>
    <name evidence="1" type="ORF">JR050_04105</name>
</gene>
<accession>A0ABS2DEG9</accession>
<dbReference type="InterPro" id="IPR004304">
    <property type="entry name" value="FmdA_AmdA"/>
</dbReference>
<evidence type="ECO:0000313" key="1">
    <source>
        <dbReference type="EMBL" id="MBM6616866.1"/>
    </source>
</evidence>
<protein>
    <submittedName>
        <fullName evidence="1">Acetamidase/formamidase family protein</fullName>
    </submittedName>
</protein>
<proteinExistence type="predicted"/>
<comment type="caution">
    <text evidence="1">The sequence shown here is derived from an EMBL/GenBank/DDBJ whole genome shotgun (WGS) entry which is preliminary data.</text>
</comment>
<name>A0ABS2DEG9_9BACI</name>
<organism evidence="1 2">
    <name type="scientific">Bacillus suaedaesalsae</name>
    <dbReference type="NCBI Taxonomy" id="2810349"/>
    <lineage>
        <taxon>Bacteria</taxon>
        <taxon>Bacillati</taxon>
        <taxon>Bacillota</taxon>
        <taxon>Bacilli</taxon>
        <taxon>Bacillales</taxon>
        <taxon>Bacillaceae</taxon>
        <taxon>Bacillus</taxon>
    </lineage>
</organism>
<dbReference type="PANTHER" id="PTHR31891:SF1">
    <property type="entry name" value="FORMAMIDASE C869.04-RELATED"/>
    <property type="match status" value="1"/>
</dbReference>
<keyword evidence="2" id="KW-1185">Reference proteome</keyword>
<evidence type="ECO:0000313" key="2">
    <source>
        <dbReference type="Proteomes" id="UP001518925"/>
    </source>
</evidence>
<dbReference type="Gene3D" id="2.60.120.580">
    <property type="entry name" value="Acetamidase/Formamidase-like domains"/>
    <property type="match status" value="1"/>
</dbReference>
<dbReference type="Proteomes" id="UP001518925">
    <property type="component" value="Unassembled WGS sequence"/>
</dbReference>
<reference evidence="1 2" key="1">
    <citation type="submission" date="2021-02" db="EMBL/GenBank/DDBJ databases">
        <title>Bacillus sp. RD4P76, an endophyte from a halophyte.</title>
        <authorList>
            <person name="Sun J.-Q."/>
        </authorList>
    </citation>
    <scope>NUCLEOTIDE SEQUENCE [LARGE SCALE GENOMIC DNA]</scope>
    <source>
        <strain evidence="1 2">RD4P76</strain>
    </source>
</reference>
<dbReference type="Gene3D" id="3.10.28.20">
    <property type="entry name" value="Acetamidase/Formamidase-like domains"/>
    <property type="match status" value="1"/>
</dbReference>